<dbReference type="PANTHER" id="PTHR33361:SF2">
    <property type="entry name" value="DUF885 DOMAIN-CONTAINING PROTEIN"/>
    <property type="match status" value="1"/>
</dbReference>
<keyword evidence="1" id="KW-1133">Transmembrane helix</keyword>
<protein>
    <submittedName>
        <fullName evidence="2">DUF885 domain-containing protein</fullName>
    </submittedName>
</protein>
<organism evidence="2 3">
    <name type="scientific">Ideonella lacteola</name>
    <dbReference type="NCBI Taxonomy" id="2984193"/>
    <lineage>
        <taxon>Bacteria</taxon>
        <taxon>Pseudomonadati</taxon>
        <taxon>Pseudomonadota</taxon>
        <taxon>Betaproteobacteria</taxon>
        <taxon>Burkholderiales</taxon>
        <taxon>Sphaerotilaceae</taxon>
        <taxon>Ideonella</taxon>
    </lineage>
</organism>
<feature type="transmembrane region" description="Helical" evidence="1">
    <location>
        <begin position="12"/>
        <end position="30"/>
    </location>
</feature>
<reference evidence="2 3" key="1">
    <citation type="submission" date="2024-04" db="EMBL/GenBank/DDBJ databases">
        <title>Novel species of the genus Ideonella isolated from streams.</title>
        <authorList>
            <person name="Lu H."/>
        </authorList>
    </citation>
    <scope>NUCLEOTIDE SEQUENCE [LARGE SCALE GENOMIC DNA]</scope>
    <source>
        <strain evidence="2 3">DXS29W</strain>
    </source>
</reference>
<keyword evidence="3" id="KW-1185">Reference proteome</keyword>
<proteinExistence type="predicted"/>
<evidence type="ECO:0000256" key="1">
    <source>
        <dbReference type="SAM" id="Phobius"/>
    </source>
</evidence>
<dbReference type="Proteomes" id="UP001371218">
    <property type="component" value="Unassembled WGS sequence"/>
</dbReference>
<accession>A0ABU9BMP3</accession>
<comment type="caution">
    <text evidence="2">The sequence shown here is derived from an EMBL/GenBank/DDBJ whole genome shotgun (WGS) entry which is preliminary data.</text>
</comment>
<gene>
    <name evidence="2" type="ORF">AACH06_05935</name>
</gene>
<dbReference type="Pfam" id="PF05960">
    <property type="entry name" value="DUF885"/>
    <property type="match status" value="1"/>
</dbReference>
<sequence>MRKTLLRWFGGLLAAGVVMVAIFLVNLIWFRPFSLNHFYEKVFVSFLLDNPELLSMMGVAEQFGYRRHNAHLNDESIAKAERDFARWREYLDDLKSYDPRRQTPDQQLSSRVLVWFIEGQLEGERFRFHDYPINQLFGVQSQTPDFLINQHRIDDRRGAEDYLARLGEIGRKFGQVQEGLALREQKGIVPPRFVIERVLVEMRAFASKPSAENPLCVNFSKKVGALSDVAAGDKPDLQARCPALIDQVVRPAYQSLIHFFDGQLTRATTDDGVWKLPDGEAYYAYRVRRETTTRMTPQQVHELGLSEVARIEAEMKAILSAQNQLQGDETPAQALQRLSKDPRFLYPNTDEGRQAALVEYKRMIDEQLVQSRRLIGLSPKAPIEVQRVPEFKEKTAPGAYYQSPALDGTRPGVFYANLRDMSALPKFGMRTLSIHEGVPGHHFQIALAQEQEGGPTFRKVLPFTAYMEGWALYAEWLGKEMGLYQNDPFGDLGRLQAEMFRAVRLVVDTGIHAQRWTRQRAIDYMISKTGMAEGEVVAEIERYIVDPGQALAYKVGMLSIRAARERAQKALGAKWNAEAEKAFHDTVLRGGALPLAILDEQVDEWIRRQL</sequence>
<keyword evidence="1" id="KW-0472">Membrane</keyword>
<dbReference type="EMBL" id="JBBUTG010000003">
    <property type="protein sequence ID" value="MEK8030359.1"/>
    <property type="molecule type" value="Genomic_DNA"/>
</dbReference>
<name>A0ABU9BMP3_9BURK</name>
<evidence type="ECO:0000313" key="2">
    <source>
        <dbReference type="EMBL" id="MEK8030359.1"/>
    </source>
</evidence>
<evidence type="ECO:0000313" key="3">
    <source>
        <dbReference type="Proteomes" id="UP001371218"/>
    </source>
</evidence>
<dbReference type="RefSeq" id="WP_341424727.1">
    <property type="nucleotide sequence ID" value="NZ_JBBUTG010000003.1"/>
</dbReference>
<keyword evidence="1" id="KW-0812">Transmembrane</keyword>
<dbReference type="InterPro" id="IPR010281">
    <property type="entry name" value="DUF885"/>
</dbReference>
<dbReference type="PANTHER" id="PTHR33361">
    <property type="entry name" value="GLR0591 PROTEIN"/>
    <property type="match status" value="1"/>
</dbReference>